<accession>A0A1T4WJ52</accession>
<sequence>MRHAGLFGWKRVVFVLGIFIGMLFPTTAGAVWGEEGGIPLFSGEPGKTWLPVEERTGQFASFVSLEDGALLLNVPEGHEQARIGITSRRHVLLVPPEGQETGIDFTFDPEITSGLRIVASNGPLDLPDVGTVVFWWATGGGIMGFMTDLEQPQDSKTNTGGWKPGTFTLYVASGLLTLQSANGAVMEVPTGWAVPGTQVYLTVTGNASPPNKATSMGLSQVRILPPPPDPSVIQAELEKVLDEFDLRGEALLPFVDVPAVDPVGGAEEDDRVQQGEAGIGAGIQEVLQDVPNFFISEAVADEGCGTSIDEFISKQRRIEATLGKTSDIGGAMKNLFWDMVGKSKFPEGFMETVRKNLDLAGAAWDYGKAGYEGYQAGDPSKMALAMTQMTLKVMLDSCKTEADFRNFSKFSRGMLAASLKKMSKAQRKAVLAQLSHALKRQITYAEILAKGLDYNPGTGAGQAVGGSYKEALFTVTSSAVIAFVPQLAIAKSAAALAWEGIKATRDWVVDDNVQTLYAAYREEIGGGGAGARAMYDMRTMHDGPTMMRTRSLMRSLGMGRDKDGNEIPITNAEAEKFIEAKFKKWYAMEQKGAERADRYATMRDDYLSLDPSCKNGLRDRLWPKGLYGAGYQFNTFRDACHYEKIMFEEYAKLRGKIRANLETWRAKSGKGQCPSDQLDWESGRLTCRLLSGGEEAYRRLFVKALDECNLLEQPRELMQDKYRKRVEERFTGMRSSNAVALLQHMGRTDLLRCLCGRYSIMGSGCSYRPEKVEGCPSRGGPCVQGNWGCSRKPLPTDEAAMRSCRIAEKLAEDAVAKRLVDVP</sequence>
<organism evidence="2 3">
    <name type="scientific">Paucidesulfovibrio gracilis DSM 16080</name>
    <dbReference type="NCBI Taxonomy" id="1121449"/>
    <lineage>
        <taxon>Bacteria</taxon>
        <taxon>Pseudomonadati</taxon>
        <taxon>Thermodesulfobacteriota</taxon>
        <taxon>Desulfovibrionia</taxon>
        <taxon>Desulfovibrionales</taxon>
        <taxon>Desulfovibrionaceae</taxon>
        <taxon>Paucidesulfovibrio</taxon>
    </lineage>
</organism>
<keyword evidence="1" id="KW-0472">Membrane</keyword>
<keyword evidence="1" id="KW-1133">Transmembrane helix</keyword>
<gene>
    <name evidence="2" type="ORF">SAMN02745704_00972</name>
</gene>
<dbReference type="Proteomes" id="UP000190027">
    <property type="component" value="Unassembled WGS sequence"/>
</dbReference>
<dbReference type="AlphaFoldDB" id="A0A1T4WJ52"/>
<evidence type="ECO:0000313" key="2">
    <source>
        <dbReference type="EMBL" id="SKA77342.1"/>
    </source>
</evidence>
<evidence type="ECO:0000313" key="3">
    <source>
        <dbReference type="Proteomes" id="UP000190027"/>
    </source>
</evidence>
<feature type="transmembrane region" description="Helical" evidence="1">
    <location>
        <begin position="12"/>
        <end position="32"/>
    </location>
</feature>
<proteinExistence type="predicted"/>
<dbReference type="RefSeq" id="WP_078716557.1">
    <property type="nucleotide sequence ID" value="NZ_FUYC01000003.1"/>
</dbReference>
<name>A0A1T4WJ52_9BACT</name>
<dbReference type="OrthoDB" id="9783818at2"/>
<reference evidence="2 3" key="1">
    <citation type="submission" date="2017-02" db="EMBL/GenBank/DDBJ databases">
        <authorList>
            <person name="Peterson S.W."/>
        </authorList>
    </citation>
    <scope>NUCLEOTIDE SEQUENCE [LARGE SCALE GENOMIC DNA]</scope>
    <source>
        <strain evidence="2 3">DSM 16080</strain>
    </source>
</reference>
<evidence type="ECO:0000256" key="1">
    <source>
        <dbReference type="SAM" id="Phobius"/>
    </source>
</evidence>
<keyword evidence="1" id="KW-0812">Transmembrane</keyword>
<keyword evidence="3" id="KW-1185">Reference proteome</keyword>
<dbReference type="EMBL" id="FUYC01000003">
    <property type="protein sequence ID" value="SKA77342.1"/>
    <property type="molecule type" value="Genomic_DNA"/>
</dbReference>
<protein>
    <submittedName>
        <fullName evidence="2">Uncharacterized protein</fullName>
    </submittedName>
</protein>